<organism evidence="2 3">
    <name type="scientific">Bacillus songklensis</name>
    <dbReference type="NCBI Taxonomy" id="1069116"/>
    <lineage>
        <taxon>Bacteria</taxon>
        <taxon>Bacillati</taxon>
        <taxon>Bacillota</taxon>
        <taxon>Bacilli</taxon>
        <taxon>Bacillales</taxon>
        <taxon>Bacillaceae</taxon>
        <taxon>Bacillus</taxon>
    </lineage>
</organism>
<dbReference type="Proteomes" id="UP001595752">
    <property type="component" value="Unassembled WGS sequence"/>
</dbReference>
<dbReference type="PANTHER" id="PTHR23131">
    <property type="entry name" value="ENDORIBONUCLEASE LACTB2"/>
    <property type="match status" value="1"/>
</dbReference>
<reference evidence="3" key="1">
    <citation type="journal article" date="2019" name="Int. J. Syst. Evol. Microbiol.">
        <title>The Global Catalogue of Microorganisms (GCM) 10K type strain sequencing project: providing services to taxonomists for standard genome sequencing and annotation.</title>
        <authorList>
            <consortium name="The Broad Institute Genomics Platform"/>
            <consortium name="The Broad Institute Genome Sequencing Center for Infectious Disease"/>
            <person name="Wu L."/>
            <person name="Ma J."/>
        </authorList>
    </citation>
    <scope>NUCLEOTIDE SEQUENCE [LARGE SCALE GENOMIC DNA]</scope>
    <source>
        <strain evidence="3">CCUG 61889</strain>
    </source>
</reference>
<dbReference type="InterPro" id="IPR001279">
    <property type="entry name" value="Metallo-B-lactamas"/>
</dbReference>
<evidence type="ECO:0000313" key="2">
    <source>
        <dbReference type="EMBL" id="MFC3885082.1"/>
    </source>
</evidence>
<keyword evidence="3" id="KW-1185">Reference proteome</keyword>
<gene>
    <name evidence="2" type="ORF">ACFOU2_17045</name>
</gene>
<dbReference type="SUPFAM" id="SSF56281">
    <property type="entry name" value="Metallo-hydrolase/oxidoreductase"/>
    <property type="match status" value="1"/>
</dbReference>
<dbReference type="InterPro" id="IPR036866">
    <property type="entry name" value="RibonucZ/Hydroxyglut_hydro"/>
</dbReference>
<dbReference type="RefSeq" id="WP_377917154.1">
    <property type="nucleotide sequence ID" value="NZ_JBHRZT010000068.1"/>
</dbReference>
<sequence length="337" mass="38495">MIISKEGCTVYPIMVPAKYGLKTFNFYLVKEAESLSLIDAGVDSEECWEHFTKAMAENGFALQDLDRIIVTHYHEDHIGLINRISSIKEIPVYAHRNSIHRMKRDKEFFSLRVEFFRQLYQEMGCGAAGEQQVQKLQEAVKKNEKYKIRADIMPLAESDAIAGLQVIETPGHSPGHVVFLDTQRRQLFGGDHLIGHISSNAIVEPDEEGKRIRTLVEYVDSLKKCSTLDVETVFPGHGDLIHSPGELVKRRLERIHRKSENILQSIEGGISTADQLAQTYYKNKYQSEFSLVMSEIIGQLDLLESLNKIQKERKEGVWHYYIENPILTTGDSFLAKR</sequence>
<feature type="domain" description="Metallo-beta-lactamase" evidence="1">
    <location>
        <begin position="23"/>
        <end position="237"/>
    </location>
</feature>
<dbReference type="PANTHER" id="PTHR23131:SF4">
    <property type="entry name" value="METALLO-BETA-LACTAMASE SUPERFAMILY POTEIN"/>
    <property type="match status" value="1"/>
</dbReference>
<dbReference type="SMART" id="SM00849">
    <property type="entry name" value="Lactamase_B"/>
    <property type="match status" value="1"/>
</dbReference>
<evidence type="ECO:0000259" key="1">
    <source>
        <dbReference type="SMART" id="SM00849"/>
    </source>
</evidence>
<accession>A0ABV8B617</accession>
<proteinExistence type="predicted"/>
<dbReference type="InterPro" id="IPR050662">
    <property type="entry name" value="Sec-metab_biosynth-thioest"/>
</dbReference>
<protein>
    <submittedName>
        <fullName evidence="2">MBL fold metallo-hydrolase</fullName>
    </submittedName>
</protein>
<dbReference type="EMBL" id="JBHRZT010000068">
    <property type="protein sequence ID" value="MFC3885082.1"/>
    <property type="molecule type" value="Genomic_DNA"/>
</dbReference>
<evidence type="ECO:0000313" key="3">
    <source>
        <dbReference type="Proteomes" id="UP001595752"/>
    </source>
</evidence>
<name>A0ABV8B617_9BACI</name>
<comment type="caution">
    <text evidence="2">The sequence shown here is derived from an EMBL/GenBank/DDBJ whole genome shotgun (WGS) entry which is preliminary data.</text>
</comment>
<dbReference type="Pfam" id="PF00753">
    <property type="entry name" value="Lactamase_B"/>
    <property type="match status" value="1"/>
</dbReference>
<dbReference type="Gene3D" id="3.60.15.10">
    <property type="entry name" value="Ribonuclease Z/Hydroxyacylglutathione hydrolase-like"/>
    <property type="match status" value="1"/>
</dbReference>